<protein>
    <submittedName>
        <fullName evidence="1">Uncharacterized protein</fullName>
    </submittedName>
</protein>
<evidence type="ECO:0000313" key="1">
    <source>
        <dbReference type="EMBL" id="RNA05099.1"/>
    </source>
</evidence>
<organism evidence="1 2">
    <name type="scientific">Brachionus plicatilis</name>
    <name type="common">Marine rotifer</name>
    <name type="synonym">Brachionus muelleri</name>
    <dbReference type="NCBI Taxonomy" id="10195"/>
    <lineage>
        <taxon>Eukaryota</taxon>
        <taxon>Metazoa</taxon>
        <taxon>Spiralia</taxon>
        <taxon>Gnathifera</taxon>
        <taxon>Rotifera</taxon>
        <taxon>Eurotatoria</taxon>
        <taxon>Monogononta</taxon>
        <taxon>Pseudotrocha</taxon>
        <taxon>Ploima</taxon>
        <taxon>Brachionidae</taxon>
        <taxon>Brachionus</taxon>
    </lineage>
</organism>
<gene>
    <name evidence="1" type="ORF">BpHYR1_005257</name>
</gene>
<keyword evidence="2" id="KW-1185">Reference proteome</keyword>
<evidence type="ECO:0000313" key="2">
    <source>
        <dbReference type="Proteomes" id="UP000276133"/>
    </source>
</evidence>
<dbReference type="AlphaFoldDB" id="A0A3M7Q1T8"/>
<reference evidence="1 2" key="1">
    <citation type="journal article" date="2018" name="Sci. Rep.">
        <title>Genomic signatures of local adaptation to the degree of environmental predictability in rotifers.</title>
        <authorList>
            <person name="Franch-Gras L."/>
            <person name="Hahn C."/>
            <person name="Garcia-Roger E.M."/>
            <person name="Carmona M.J."/>
            <person name="Serra M."/>
            <person name="Gomez A."/>
        </authorList>
    </citation>
    <scope>NUCLEOTIDE SEQUENCE [LARGE SCALE GENOMIC DNA]</scope>
    <source>
        <strain evidence="1">HYR1</strain>
    </source>
</reference>
<proteinExistence type="predicted"/>
<accession>A0A3M7Q1T8</accession>
<dbReference type="EMBL" id="REGN01007855">
    <property type="protein sequence ID" value="RNA05099.1"/>
    <property type="molecule type" value="Genomic_DNA"/>
</dbReference>
<sequence length="65" mass="7580">MFKNSGGVSFSLHFLVNLINHRRLRPLPFRHLWAPSEQDCRRGSKTRQSLSRSVCSCVRRGRSRP</sequence>
<comment type="caution">
    <text evidence="1">The sequence shown here is derived from an EMBL/GenBank/DDBJ whole genome shotgun (WGS) entry which is preliminary data.</text>
</comment>
<name>A0A3M7Q1T8_BRAPC</name>
<dbReference type="Proteomes" id="UP000276133">
    <property type="component" value="Unassembled WGS sequence"/>
</dbReference>